<dbReference type="RefSeq" id="WP_380077074.1">
    <property type="nucleotide sequence ID" value="NZ_JBHRZF010000099.1"/>
</dbReference>
<dbReference type="GO" id="GO:0016787">
    <property type="term" value="F:hydrolase activity"/>
    <property type="evidence" value="ECO:0007669"/>
    <property type="project" value="UniProtKB-KW"/>
</dbReference>
<dbReference type="InterPro" id="IPR052906">
    <property type="entry name" value="Type_IV_Methyl-Rstrct_Enzyme"/>
</dbReference>
<evidence type="ECO:0000259" key="2">
    <source>
        <dbReference type="Pfam" id="PF20703"/>
    </source>
</evidence>
<dbReference type="InterPro" id="IPR007560">
    <property type="entry name" value="Restrct_endonuc_IV_Mrr"/>
</dbReference>
<keyword evidence="3" id="KW-0540">Nuclease</keyword>
<dbReference type="SUPFAM" id="SSF52540">
    <property type="entry name" value="P-loop containing nucleoside triphosphate hydrolases"/>
    <property type="match status" value="1"/>
</dbReference>
<dbReference type="PANTHER" id="PTHR30015:SF7">
    <property type="entry name" value="TYPE IV METHYL-DIRECTED RESTRICTION ENZYME ECOKMRR"/>
    <property type="match status" value="1"/>
</dbReference>
<dbReference type="GO" id="GO:0004519">
    <property type="term" value="F:endonuclease activity"/>
    <property type="evidence" value="ECO:0007669"/>
    <property type="project" value="UniProtKB-KW"/>
</dbReference>
<dbReference type="EMBL" id="JBHRZF010000099">
    <property type="protein sequence ID" value="MFC3860795.1"/>
    <property type="molecule type" value="Genomic_DNA"/>
</dbReference>
<comment type="caution">
    <text evidence="3">The sequence shown here is derived from an EMBL/GenBank/DDBJ whole genome shotgun (WGS) entry which is preliminary data.</text>
</comment>
<dbReference type="InterPro" id="IPR027417">
    <property type="entry name" value="P-loop_NTPase"/>
</dbReference>
<evidence type="ECO:0000313" key="3">
    <source>
        <dbReference type="EMBL" id="MFC3860795.1"/>
    </source>
</evidence>
<accession>A0ABV8A6F3</accession>
<dbReference type="InterPro" id="IPR011335">
    <property type="entry name" value="Restrct_endonuc-II-like"/>
</dbReference>
<dbReference type="EC" id="3.1.21.-" evidence="3"/>
<dbReference type="PANTHER" id="PTHR30015">
    <property type="entry name" value="MRR RESTRICTION SYSTEM PROTEIN"/>
    <property type="match status" value="1"/>
</dbReference>
<dbReference type="SUPFAM" id="SSF52980">
    <property type="entry name" value="Restriction endonuclease-like"/>
    <property type="match status" value="1"/>
</dbReference>
<protein>
    <submittedName>
        <fullName evidence="3">Restriction endonuclease</fullName>
        <ecNumber evidence="3">3.1.21.-</ecNumber>
    </submittedName>
</protein>
<dbReference type="Gene3D" id="3.40.50.300">
    <property type="entry name" value="P-loop containing nucleotide triphosphate hydrolases"/>
    <property type="match status" value="1"/>
</dbReference>
<gene>
    <name evidence="3" type="ORF">ACFOPQ_08465</name>
</gene>
<keyword evidence="3" id="KW-0378">Hydrolase</keyword>
<dbReference type="Gene3D" id="3.40.1350.10">
    <property type="match status" value="1"/>
</dbReference>
<keyword evidence="4" id="KW-1185">Reference proteome</keyword>
<organism evidence="3 4">
    <name type="scientific">Deinococcus antarcticus</name>
    <dbReference type="NCBI Taxonomy" id="1298767"/>
    <lineage>
        <taxon>Bacteria</taxon>
        <taxon>Thermotogati</taxon>
        <taxon>Deinococcota</taxon>
        <taxon>Deinococci</taxon>
        <taxon>Deinococcales</taxon>
        <taxon>Deinococcaceae</taxon>
        <taxon>Deinococcus</taxon>
    </lineage>
</organism>
<dbReference type="InterPro" id="IPR049052">
    <property type="entry name" value="nSTAND1"/>
</dbReference>
<sequence>MSVIAETNLFLATPKAWETDQAKRGRFFESFIENILRVIGYNTLSEVRVTGAEIDLVASKTNPHEKCVVECKFRKDLVSAEVIQKLIGILTSEESDTAKLFTTSGFTKDAKGLIERLSTRKVGKKLSFYGPTEILDFLLRLNLVKSPDRLTHYINQESVSRWSLIILPDRKIWHAQITREGVPKFFAVFDAEEERPIKDFDYSAYTALDSLFTGLRYYSDPHVAISRSVHESKHISLASEVISGSRWDDLRPARPIDFVGRDREINLLLQMIEDTRRISTSPHTFGISAPSGWGKSSLALKICDLINNTLDNSFAVSIDCRSAISTSFVSEAIILAFKMAAKAKGITEGEEILISDAAMPLSGIRFEEVFDSMDKKGQKLIIVFDQFEEIFSKEDLLETFEIIKNISYFIDSNNIPVILGIVWKTDISLPQGHPAYHMWHSNSDRRLNIKLKPLDKTESAKMIKNAQKGRQQSLKKQISAKIIDQSQGLPWLIKKLVLHIFNNIDSGTTQFDLLERQLDVKNLFDQDLAELQREHVQCLKFIAHNSPTPVIDVHESFNKDIVNFLIQKNLIIKSGSNYVIYWDIFRDYLTDDKLPSISWNRAFQRDHNASLRALQVIDTQGPISTKDVASTLGLTLKVFYNILTDLIALNLVDSSRDGLLYLPSHMSPLDVKQVAEMARQKLRYHNLNNIIEDNMIHGVGYSFEDFKYFFEIMSDASQNFSKRTIDQYALSMLKWFTFSGLLEEKKNLIYLPTGYGSQFARHYDARKILSGVFLGNSSPLKAFNLFKRLNSDHITREDAETDGLRNSLQDLIALDLVTCDDEGFTAAMELNGDVEIFEAFKQAVVDQETFQFASSHTREGKSKLEIGRALASMHKRLFEAPRIENLLG</sequence>
<evidence type="ECO:0000313" key="4">
    <source>
        <dbReference type="Proteomes" id="UP001595748"/>
    </source>
</evidence>
<proteinExistence type="predicted"/>
<feature type="domain" description="Restriction endonuclease type IV Mrr" evidence="1">
    <location>
        <begin position="25"/>
        <end position="116"/>
    </location>
</feature>
<evidence type="ECO:0000259" key="1">
    <source>
        <dbReference type="Pfam" id="PF04471"/>
    </source>
</evidence>
<name>A0ABV8A6F3_9DEIO</name>
<dbReference type="Pfam" id="PF04471">
    <property type="entry name" value="Mrr_cat"/>
    <property type="match status" value="1"/>
</dbReference>
<dbReference type="Pfam" id="PF20703">
    <property type="entry name" value="nSTAND1"/>
    <property type="match status" value="1"/>
</dbReference>
<dbReference type="InterPro" id="IPR011856">
    <property type="entry name" value="tRNA_endonuc-like_dom_sf"/>
</dbReference>
<keyword evidence="3" id="KW-0255">Endonuclease</keyword>
<reference evidence="4" key="1">
    <citation type="journal article" date="2019" name="Int. J. Syst. Evol. Microbiol.">
        <title>The Global Catalogue of Microorganisms (GCM) 10K type strain sequencing project: providing services to taxonomists for standard genome sequencing and annotation.</title>
        <authorList>
            <consortium name="The Broad Institute Genomics Platform"/>
            <consortium name="The Broad Institute Genome Sequencing Center for Infectious Disease"/>
            <person name="Wu L."/>
            <person name="Ma J."/>
        </authorList>
    </citation>
    <scope>NUCLEOTIDE SEQUENCE [LARGE SCALE GENOMIC DNA]</scope>
    <source>
        <strain evidence="4">CCTCC AB 2013263</strain>
    </source>
</reference>
<dbReference type="Proteomes" id="UP001595748">
    <property type="component" value="Unassembled WGS sequence"/>
</dbReference>
<feature type="domain" description="Novel STAND NTPase 1" evidence="2">
    <location>
        <begin position="258"/>
        <end position="487"/>
    </location>
</feature>